<keyword evidence="1" id="KW-0732">Signal</keyword>
<dbReference type="Gene3D" id="3.10.450.710">
    <property type="entry name" value="Tgt2/MlaC"/>
    <property type="match status" value="1"/>
</dbReference>
<organism evidence="2 3">
    <name type="scientific">Nitrosomonas eutropha</name>
    <dbReference type="NCBI Taxonomy" id="916"/>
    <lineage>
        <taxon>Bacteria</taxon>
        <taxon>Pseudomonadati</taxon>
        <taxon>Pseudomonadota</taxon>
        <taxon>Betaproteobacteria</taxon>
        <taxon>Nitrosomonadales</taxon>
        <taxon>Nitrosomonadaceae</taxon>
        <taxon>Nitrosomonas</taxon>
    </lineage>
</organism>
<feature type="signal peptide" evidence="1">
    <location>
        <begin position="1"/>
        <end position="28"/>
    </location>
</feature>
<sequence>MKLLNTTNRVFKLLVVAMLVMTTTGLQAELSKSDGAEQVVIILQDSLIQAMQQGQKIGYRDRLKLLAPIIQQTHDLAAIIRSVLGTHWVKLAADQQQAITQVFQENSIATYADRFNQYDGEQFKIVEQAQLPRGRILIRSQLIRTDGNPVNFDYVMNKSSESWRIINIVVDGVSDLALKRAEYSAVLQKNGIAALVDMLEQKTAHIEQSHQ</sequence>
<evidence type="ECO:0000256" key="1">
    <source>
        <dbReference type="SAM" id="SignalP"/>
    </source>
</evidence>
<dbReference type="InterPro" id="IPR008869">
    <property type="entry name" value="MlaC/ttg2D"/>
</dbReference>
<protein>
    <submittedName>
        <fullName evidence="2">Phospholipid transport system substrate-binding protein</fullName>
    </submittedName>
</protein>
<dbReference type="Proteomes" id="UP000183926">
    <property type="component" value="Unassembled WGS sequence"/>
</dbReference>
<dbReference type="InterPro" id="IPR042245">
    <property type="entry name" value="Tgt2/MlaC_sf"/>
</dbReference>
<gene>
    <name evidence="2" type="ORF">SAMN05216339_10188</name>
</gene>
<proteinExistence type="predicted"/>
<reference evidence="2 3" key="1">
    <citation type="submission" date="2016-10" db="EMBL/GenBank/DDBJ databases">
        <authorList>
            <person name="de Groot N.N."/>
        </authorList>
    </citation>
    <scope>NUCLEOTIDE SEQUENCE [LARGE SCALE GENOMIC DNA]</scope>
    <source>
        <strain evidence="2 3">Nm24</strain>
    </source>
</reference>
<dbReference type="NCBIfam" id="TIGR03481">
    <property type="entry name" value="HpnM"/>
    <property type="match status" value="1"/>
</dbReference>
<feature type="chain" id="PRO_5010206006" evidence="1">
    <location>
        <begin position="29"/>
        <end position="211"/>
    </location>
</feature>
<dbReference type="PANTHER" id="PTHR36573:SF1">
    <property type="entry name" value="INTERMEMBRANE PHOSPHOLIPID TRANSPORT SYSTEM BINDING PROTEIN MLAC"/>
    <property type="match status" value="1"/>
</dbReference>
<dbReference type="Pfam" id="PF05494">
    <property type="entry name" value="MlaC"/>
    <property type="match status" value="1"/>
</dbReference>
<accession>A0A1I7EV23</accession>
<dbReference type="PANTHER" id="PTHR36573">
    <property type="entry name" value="INTERMEMBRANE PHOSPHOLIPID TRANSPORT SYSTEM BINDING PROTEIN MLAC"/>
    <property type="match status" value="1"/>
</dbReference>
<dbReference type="AlphaFoldDB" id="A0A1I7EV23"/>
<dbReference type="InterPro" id="IPR017842">
    <property type="entry name" value="Hopanoid_biosyn-assoc_HpnM"/>
</dbReference>
<dbReference type="RefSeq" id="WP_256214747.1">
    <property type="nucleotide sequence ID" value="NZ_FPBL01000001.1"/>
</dbReference>
<evidence type="ECO:0000313" key="2">
    <source>
        <dbReference type="EMBL" id="SFU27771.1"/>
    </source>
</evidence>
<dbReference type="EMBL" id="FPBL01000001">
    <property type="protein sequence ID" value="SFU27771.1"/>
    <property type="molecule type" value="Genomic_DNA"/>
</dbReference>
<name>A0A1I7EV23_9PROT</name>
<evidence type="ECO:0000313" key="3">
    <source>
        <dbReference type="Proteomes" id="UP000183926"/>
    </source>
</evidence>